<organism evidence="1 2">
    <name type="scientific">Blastopirellula marina</name>
    <dbReference type="NCBI Taxonomy" id="124"/>
    <lineage>
        <taxon>Bacteria</taxon>
        <taxon>Pseudomonadati</taxon>
        <taxon>Planctomycetota</taxon>
        <taxon>Planctomycetia</taxon>
        <taxon>Pirellulales</taxon>
        <taxon>Pirellulaceae</taxon>
        <taxon>Blastopirellula</taxon>
    </lineage>
</organism>
<protein>
    <recommendedName>
        <fullName evidence="3">Leucine-rich repeat domain-containing protein</fullName>
    </recommendedName>
</protein>
<dbReference type="SUPFAM" id="SSF52058">
    <property type="entry name" value="L domain-like"/>
    <property type="match status" value="1"/>
</dbReference>
<dbReference type="EMBL" id="PUHY01000012">
    <property type="protein sequence ID" value="PQO32929.1"/>
    <property type="molecule type" value="Genomic_DNA"/>
</dbReference>
<dbReference type="Gene3D" id="3.80.10.10">
    <property type="entry name" value="Ribonuclease Inhibitor"/>
    <property type="match status" value="1"/>
</dbReference>
<dbReference type="InterPro" id="IPR032675">
    <property type="entry name" value="LRR_dom_sf"/>
</dbReference>
<dbReference type="OrthoDB" id="268235at2"/>
<dbReference type="AlphaFoldDB" id="A0A2S8FL70"/>
<dbReference type="RefSeq" id="WP_105331941.1">
    <property type="nucleotide sequence ID" value="NZ_PUHY01000012.1"/>
</dbReference>
<proteinExistence type="predicted"/>
<sequence length="219" mass="25186">MRLPQKNERWQELTIHQEVQDETSPGWIRLLELVDEAAADGREVFEPLTNMPPEHSIQIVTLPPSISKLKQVKRLVLYGSSLVRIPPEIGDMTSLKDFSPYTSYRLHWFPYEIRRCKNLRSSVVSTRAIYGNYKFRPPFPALPQHSTLLRPKTCSMCDREFSEAPLQRWTSRRMGSDIVPLLIHACSDECLDSIKDAPDGYVKRPHRGGPGLQQPPPLR</sequence>
<name>A0A2S8FL70_9BACT</name>
<reference evidence="1 2" key="1">
    <citation type="submission" date="2018-02" db="EMBL/GenBank/DDBJ databases">
        <title>Comparative genomes isolates from brazilian mangrove.</title>
        <authorList>
            <person name="Araujo J.E."/>
            <person name="Taketani R.G."/>
            <person name="Silva M.C.P."/>
            <person name="Loureco M.V."/>
            <person name="Andreote F.D."/>
        </authorList>
    </citation>
    <scope>NUCLEOTIDE SEQUENCE [LARGE SCALE GENOMIC DNA]</scope>
    <source>
        <strain evidence="1 2">Hex-1 MGV</strain>
    </source>
</reference>
<dbReference type="Proteomes" id="UP000238322">
    <property type="component" value="Unassembled WGS sequence"/>
</dbReference>
<gene>
    <name evidence="1" type="ORF">C5Y83_20800</name>
</gene>
<accession>A0A2S8FL70</accession>
<evidence type="ECO:0000313" key="2">
    <source>
        <dbReference type="Proteomes" id="UP000238322"/>
    </source>
</evidence>
<evidence type="ECO:0008006" key="3">
    <source>
        <dbReference type="Google" id="ProtNLM"/>
    </source>
</evidence>
<comment type="caution">
    <text evidence="1">The sequence shown here is derived from an EMBL/GenBank/DDBJ whole genome shotgun (WGS) entry which is preliminary data.</text>
</comment>
<evidence type="ECO:0000313" key="1">
    <source>
        <dbReference type="EMBL" id="PQO32929.1"/>
    </source>
</evidence>